<dbReference type="AlphaFoldDB" id="A0A8J2BQ76"/>
<proteinExistence type="predicted"/>
<evidence type="ECO:0000313" key="2">
    <source>
        <dbReference type="EMBL" id="CAF0698580.1"/>
    </source>
</evidence>
<protein>
    <submittedName>
        <fullName evidence="2">Uncharacterized protein</fullName>
    </submittedName>
</protein>
<organism evidence="2 3">
    <name type="scientific">Candidatus Methylacidithermus pantelleriae</name>
    <dbReference type="NCBI Taxonomy" id="2744239"/>
    <lineage>
        <taxon>Bacteria</taxon>
        <taxon>Pseudomonadati</taxon>
        <taxon>Verrucomicrobiota</taxon>
        <taxon>Methylacidiphilae</taxon>
        <taxon>Methylacidiphilales</taxon>
        <taxon>Methylacidiphilaceae</taxon>
        <taxon>Candidatus Methylacidithermus</taxon>
    </lineage>
</organism>
<feature type="region of interest" description="Disordered" evidence="1">
    <location>
        <begin position="17"/>
        <end position="43"/>
    </location>
</feature>
<comment type="caution">
    <text evidence="2">The sequence shown here is derived from an EMBL/GenBank/DDBJ whole genome shotgun (WGS) entry which is preliminary data.</text>
</comment>
<accession>A0A8J2BQ76</accession>
<reference evidence="2" key="1">
    <citation type="submission" date="2021-02" db="EMBL/GenBank/DDBJ databases">
        <authorList>
            <person name="Cremers G."/>
            <person name="Picone N."/>
        </authorList>
    </citation>
    <scope>NUCLEOTIDE SEQUENCE</scope>
    <source>
        <strain evidence="2">PQ17</strain>
    </source>
</reference>
<name>A0A8J2BQ76_9BACT</name>
<gene>
    <name evidence="2" type="ORF">MPNT_280032</name>
</gene>
<evidence type="ECO:0000313" key="3">
    <source>
        <dbReference type="Proteomes" id="UP000663859"/>
    </source>
</evidence>
<dbReference type="Proteomes" id="UP000663859">
    <property type="component" value="Unassembled WGS sequence"/>
</dbReference>
<sequence length="43" mass="5010">MREDNWLGSSELALKQRVADRQGRQGGRLRDERASQRARWVGL</sequence>
<keyword evidence="3" id="KW-1185">Reference proteome</keyword>
<evidence type="ECO:0000256" key="1">
    <source>
        <dbReference type="SAM" id="MobiDB-lite"/>
    </source>
</evidence>
<dbReference type="EMBL" id="CAJNOB010000021">
    <property type="protein sequence ID" value="CAF0698580.1"/>
    <property type="molecule type" value="Genomic_DNA"/>
</dbReference>
<feature type="compositionally biased region" description="Basic and acidic residues" evidence="1">
    <location>
        <begin position="17"/>
        <end position="35"/>
    </location>
</feature>